<accession>A0A151SYM4</accession>
<name>A0A151SYM4_CAJCA</name>
<evidence type="ECO:0000313" key="2">
    <source>
        <dbReference type="Proteomes" id="UP000075243"/>
    </source>
</evidence>
<proteinExistence type="predicted"/>
<dbReference type="AlphaFoldDB" id="A0A151SYM4"/>
<keyword evidence="2" id="KW-1185">Reference proteome</keyword>
<reference evidence="1 2" key="1">
    <citation type="journal article" date="2012" name="Nat. Biotechnol.">
        <title>Draft genome sequence of pigeonpea (Cajanus cajan), an orphan legume crop of resource-poor farmers.</title>
        <authorList>
            <person name="Varshney R.K."/>
            <person name="Chen W."/>
            <person name="Li Y."/>
            <person name="Bharti A.K."/>
            <person name="Saxena R.K."/>
            <person name="Schlueter J.A."/>
            <person name="Donoghue M.T."/>
            <person name="Azam S."/>
            <person name="Fan G."/>
            <person name="Whaley A.M."/>
            <person name="Farmer A.D."/>
            <person name="Sheridan J."/>
            <person name="Iwata A."/>
            <person name="Tuteja R."/>
            <person name="Penmetsa R.V."/>
            <person name="Wu W."/>
            <person name="Upadhyaya H.D."/>
            <person name="Yang S.P."/>
            <person name="Shah T."/>
            <person name="Saxena K.B."/>
            <person name="Michael T."/>
            <person name="McCombie W.R."/>
            <person name="Yang B."/>
            <person name="Zhang G."/>
            <person name="Yang H."/>
            <person name="Wang J."/>
            <person name="Spillane C."/>
            <person name="Cook D.R."/>
            <person name="May G.D."/>
            <person name="Xu X."/>
            <person name="Jackson S.A."/>
        </authorList>
    </citation>
    <scope>NUCLEOTIDE SEQUENCE [LARGE SCALE GENOMIC DNA]</scope>
    <source>
        <strain evidence="2">cv. Asha</strain>
    </source>
</reference>
<organism evidence="1 2">
    <name type="scientific">Cajanus cajan</name>
    <name type="common">Pigeon pea</name>
    <name type="synonym">Cajanus indicus</name>
    <dbReference type="NCBI Taxonomy" id="3821"/>
    <lineage>
        <taxon>Eukaryota</taxon>
        <taxon>Viridiplantae</taxon>
        <taxon>Streptophyta</taxon>
        <taxon>Embryophyta</taxon>
        <taxon>Tracheophyta</taxon>
        <taxon>Spermatophyta</taxon>
        <taxon>Magnoliopsida</taxon>
        <taxon>eudicotyledons</taxon>
        <taxon>Gunneridae</taxon>
        <taxon>Pentapetalae</taxon>
        <taxon>rosids</taxon>
        <taxon>fabids</taxon>
        <taxon>Fabales</taxon>
        <taxon>Fabaceae</taxon>
        <taxon>Papilionoideae</taxon>
        <taxon>50 kb inversion clade</taxon>
        <taxon>NPAAA clade</taxon>
        <taxon>indigoferoid/millettioid clade</taxon>
        <taxon>Phaseoleae</taxon>
        <taxon>Cajanus</taxon>
    </lineage>
</organism>
<dbReference type="Gramene" id="C.cajan_14903.t">
    <property type="protein sequence ID" value="C.cajan_14903.t.cds1"/>
    <property type="gene ID" value="C.cajan_14903"/>
</dbReference>
<protein>
    <submittedName>
        <fullName evidence="1">Uncharacterized protein</fullName>
    </submittedName>
</protein>
<gene>
    <name evidence="1" type="ORF">KK1_015337</name>
</gene>
<dbReference type="EMBL" id="CM003612">
    <property type="protein sequence ID" value="KYP59895.1"/>
    <property type="molecule type" value="Genomic_DNA"/>
</dbReference>
<dbReference type="Proteomes" id="UP000075243">
    <property type="component" value="Chromosome 10"/>
</dbReference>
<dbReference type="OMA" id="YHIMENL"/>
<evidence type="ECO:0000313" key="1">
    <source>
        <dbReference type="EMBL" id="KYP59895.1"/>
    </source>
</evidence>
<sequence>MLQKQDWKLLTNTDAIFTHVFKAKYFLIGDFLGAHLGHNPSYAWRSIYASQVVVKNGIRRLCVRNGSSINIWKDPLLRIPDNPYISSATPPGYDQLVVRDLINLPSSRWHQNTIPTLFNPYDIQAIQSIPLLHLDEPNIITWTISRGGTYTMMFAYYHIMENLISNANLKVLGNWKLLWKMKALHAMKIFL</sequence>